<name>A0A0J8CBR1_BETVV</name>
<reference evidence="2 3" key="1">
    <citation type="journal article" date="2014" name="Nature">
        <title>The genome of the recently domesticated crop plant sugar beet (Beta vulgaris).</title>
        <authorList>
            <person name="Dohm J.C."/>
            <person name="Minoche A.E."/>
            <person name="Holtgrawe D."/>
            <person name="Capella-Gutierrez S."/>
            <person name="Zakrzewski F."/>
            <person name="Tafer H."/>
            <person name="Rupp O."/>
            <person name="Sorensen T.R."/>
            <person name="Stracke R."/>
            <person name="Reinhardt R."/>
            <person name="Goesmann A."/>
            <person name="Kraft T."/>
            <person name="Schulz B."/>
            <person name="Stadler P.F."/>
            <person name="Schmidt T."/>
            <person name="Gabaldon T."/>
            <person name="Lehrach H."/>
            <person name="Weisshaar B."/>
            <person name="Himmelbauer H."/>
        </authorList>
    </citation>
    <scope>NUCLEOTIDE SEQUENCE [LARGE SCALE GENOMIC DNA]</scope>
    <source>
        <tissue evidence="2">Taproot</tissue>
    </source>
</reference>
<gene>
    <name evidence="2" type="ORF">BVRB_5g110140</name>
</gene>
<dbReference type="AlphaFoldDB" id="A0A0J8CBR1"/>
<dbReference type="Gene3D" id="1.20.1050.130">
    <property type="match status" value="1"/>
</dbReference>
<evidence type="ECO:0000313" key="3">
    <source>
        <dbReference type="Proteomes" id="UP000035740"/>
    </source>
</evidence>
<feature type="compositionally biased region" description="Low complexity" evidence="1">
    <location>
        <begin position="81"/>
        <end position="90"/>
    </location>
</feature>
<dbReference type="InterPro" id="IPR036282">
    <property type="entry name" value="Glutathione-S-Trfase_C_sf"/>
</dbReference>
<organism evidence="2 3">
    <name type="scientific">Beta vulgaris subsp. vulgaris</name>
    <name type="common">Beet</name>
    <dbReference type="NCBI Taxonomy" id="3555"/>
    <lineage>
        <taxon>Eukaryota</taxon>
        <taxon>Viridiplantae</taxon>
        <taxon>Streptophyta</taxon>
        <taxon>Embryophyta</taxon>
        <taxon>Tracheophyta</taxon>
        <taxon>Spermatophyta</taxon>
        <taxon>Magnoliopsida</taxon>
        <taxon>eudicotyledons</taxon>
        <taxon>Gunneridae</taxon>
        <taxon>Pentapetalae</taxon>
        <taxon>Caryophyllales</taxon>
        <taxon>Chenopodiaceae</taxon>
        <taxon>Betoideae</taxon>
        <taxon>Beta</taxon>
    </lineage>
</organism>
<keyword evidence="3" id="KW-1185">Reference proteome</keyword>
<feature type="compositionally biased region" description="Basic and acidic residues" evidence="1">
    <location>
        <begin position="68"/>
        <end position="80"/>
    </location>
</feature>
<dbReference type="OrthoDB" id="331763at2759"/>
<dbReference type="EMBL" id="KQ090094">
    <property type="protein sequence ID" value="KMT11265.1"/>
    <property type="molecule type" value="Genomic_DNA"/>
</dbReference>
<feature type="region of interest" description="Disordered" evidence="1">
    <location>
        <begin position="68"/>
        <end position="90"/>
    </location>
</feature>
<evidence type="ECO:0000256" key="1">
    <source>
        <dbReference type="SAM" id="MobiDB-lite"/>
    </source>
</evidence>
<dbReference type="Proteomes" id="UP000035740">
    <property type="component" value="Chromosome 5"/>
</dbReference>
<protein>
    <recommendedName>
        <fullName evidence="4">GST C-terminal domain-containing protein</fullName>
    </recommendedName>
</protein>
<evidence type="ECO:0008006" key="4">
    <source>
        <dbReference type="Google" id="ProtNLM"/>
    </source>
</evidence>
<sequence length="125" mass="14173">MTVIFKDLHTETGLKSLDDHLSGKSYISGDELTKDDIKVYSAVLERPRDSLSNASKWYKSISQQLAARDRGRMENNDEQAKQQPQQVPKQLSLDQLEQIDSDHAFALALQEQVFSLCSFENLVSN</sequence>
<evidence type="ECO:0000313" key="2">
    <source>
        <dbReference type="EMBL" id="KMT11265.1"/>
    </source>
</evidence>
<dbReference type="Gramene" id="KMT11265">
    <property type="protein sequence ID" value="KMT11265"/>
    <property type="gene ID" value="BVRB_5g110140"/>
</dbReference>
<accession>A0A0J8CBR1</accession>
<dbReference type="SUPFAM" id="SSF47616">
    <property type="entry name" value="GST C-terminal domain-like"/>
    <property type="match status" value="1"/>
</dbReference>
<proteinExistence type="predicted"/>